<evidence type="ECO:0000256" key="1">
    <source>
        <dbReference type="ARBA" id="ARBA00010688"/>
    </source>
</evidence>
<reference evidence="8" key="1">
    <citation type="submission" date="2011-01" db="EMBL/GenBank/DDBJ databases">
        <title>Complete sequence of chromosome of Thermovibrio ammonificans HB-1.</title>
        <authorList>
            <consortium name="US DOE Joint Genome Institute"/>
            <person name="Lucas S."/>
            <person name="Copeland A."/>
            <person name="Lapidus A."/>
            <person name="Cheng J.-F."/>
            <person name="Goodwin L."/>
            <person name="Pitluck S."/>
            <person name="Davenport K."/>
            <person name="Detter J.C."/>
            <person name="Han C."/>
            <person name="Tapia R."/>
            <person name="Land M."/>
            <person name="Hauser L."/>
            <person name="Kyrpides N."/>
            <person name="Ivanova N."/>
            <person name="Ovchinnikova G."/>
            <person name="Vetriani C."/>
            <person name="Woyke T."/>
        </authorList>
    </citation>
    <scope>NUCLEOTIDE SEQUENCE [LARGE SCALE GENOMIC DNA]</scope>
    <source>
        <strain evidence="8">HB-1</strain>
    </source>
</reference>
<evidence type="ECO:0000256" key="5">
    <source>
        <dbReference type="ARBA" id="ARBA00022840"/>
    </source>
</evidence>
<name>E8T4X7_THEA1</name>
<keyword evidence="4" id="KW-0418">Kinase</keyword>
<dbReference type="GO" id="GO:0008443">
    <property type="term" value="F:phosphofructokinase activity"/>
    <property type="evidence" value="ECO:0007669"/>
    <property type="project" value="TreeGrafter"/>
</dbReference>
<dbReference type="PROSITE" id="PS00584">
    <property type="entry name" value="PFKB_KINASES_2"/>
    <property type="match status" value="1"/>
</dbReference>
<dbReference type="InterPro" id="IPR011611">
    <property type="entry name" value="PfkB_dom"/>
</dbReference>
<dbReference type="InterPro" id="IPR029056">
    <property type="entry name" value="Ribokinase-like"/>
</dbReference>
<dbReference type="InterPro" id="IPR017583">
    <property type="entry name" value="Tagatose/fructose_Pkinase"/>
</dbReference>
<dbReference type="Gene3D" id="3.40.1190.20">
    <property type="match status" value="1"/>
</dbReference>
<keyword evidence="2 6" id="KW-0808">Transferase</keyword>
<dbReference type="GO" id="GO:0016052">
    <property type="term" value="P:carbohydrate catabolic process"/>
    <property type="evidence" value="ECO:0007669"/>
    <property type="project" value="UniProtKB-ARBA"/>
</dbReference>
<evidence type="ECO:0000256" key="4">
    <source>
        <dbReference type="ARBA" id="ARBA00022777"/>
    </source>
</evidence>
<dbReference type="CDD" id="cd01164">
    <property type="entry name" value="FruK_PfkB_like"/>
    <property type="match status" value="1"/>
</dbReference>
<dbReference type="SUPFAM" id="SSF53613">
    <property type="entry name" value="Ribokinase-like"/>
    <property type="match status" value="1"/>
</dbReference>
<protein>
    <submittedName>
        <fullName evidence="8">1-phosphofructokinase</fullName>
    </submittedName>
</protein>
<dbReference type="GO" id="GO:0044281">
    <property type="term" value="P:small molecule metabolic process"/>
    <property type="evidence" value="ECO:0007669"/>
    <property type="project" value="UniProtKB-ARBA"/>
</dbReference>
<dbReference type="eggNOG" id="COG1105">
    <property type="taxonomic scope" value="Bacteria"/>
</dbReference>
<dbReference type="PANTHER" id="PTHR46566">
    <property type="entry name" value="1-PHOSPHOFRUCTOKINASE-RELATED"/>
    <property type="match status" value="1"/>
</dbReference>
<dbReference type="FunFam" id="3.40.1190.20:FF:000001">
    <property type="entry name" value="Phosphofructokinase"/>
    <property type="match status" value="1"/>
</dbReference>
<organism evidence="8 9">
    <name type="scientific">Thermovibrio ammonificans (strain DSM 15698 / JCM 12110 / HB-1)</name>
    <dbReference type="NCBI Taxonomy" id="648996"/>
    <lineage>
        <taxon>Bacteria</taxon>
        <taxon>Pseudomonadati</taxon>
        <taxon>Aquificota</taxon>
        <taxon>Aquificia</taxon>
        <taxon>Desulfurobacteriales</taxon>
        <taxon>Desulfurobacteriaceae</taxon>
        <taxon>Thermovibrio</taxon>
    </lineage>
</organism>
<feature type="domain" description="Carbohydrate kinase PfkB" evidence="7">
    <location>
        <begin position="12"/>
        <end position="294"/>
    </location>
</feature>
<dbReference type="AlphaFoldDB" id="E8T4X7"/>
<gene>
    <name evidence="8" type="ordered locus">Theam_1550</name>
</gene>
<dbReference type="PIRSF" id="PIRSF000535">
    <property type="entry name" value="1PFK/6PFK/LacC"/>
    <property type="match status" value="1"/>
</dbReference>
<dbReference type="Pfam" id="PF00294">
    <property type="entry name" value="PfkB"/>
    <property type="match status" value="1"/>
</dbReference>
<dbReference type="KEGG" id="tam:Theam_1550"/>
<dbReference type="HOGENOM" id="CLU_050013_0_2_0"/>
<evidence type="ECO:0000256" key="3">
    <source>
        <dbReference type="ARBA" id="ARBA00022741"/>
    </source>
</evidence>
<dbReference type="InterPro" id="IPR002173">
    <property type="entry name" value="Carboh/pur_kinase_PfkB_CS"/>
</dbReference>
<evidence type="ECO:0000256" key="6">
    <source>
        <dbReference type="PIRNR" id="PIRNR000535"/>
    </source>
</evidence>
<accession>E8T4X7</accession>
<keyword evidence="9" id="KW-1185">Reference proteome</keyword>
<dbReference type="RefSeq" id="WP_013538295.1">
    <property type="nucleotide sequence ID" value="NC_014926.1"/>
</dbReference>
<proteinExistence type="inferred from homology"/>
<keyword evidence="5" id="KW-0067">ATP-binding</keyword>
<dbReference type="NCBIfam" id="TIGR03168">
    <property type="entry name" value="1-PFK"/>
    <property type="match status" value="1"/>
</dbReference>
<dbReference type="Proteomes" id="UP000006362">
    <property type="component" value="Chromosome"/>
</dbReference>
<keyword evidence="3" id="KW-0547">Nucleotide-binding</keyword>
<comment type="similarity">
    <text evidence="1">Belongs to the carbohydrate kinase PfkB family.</text>
</comment>
<evidence type="ECO:0000313" key="8">
    <source>
        <dbReference type="EMBL" id="ADU97509.1"/>
    </source>
</evidence>
<evidence type="ECO:0000259" key="7">
    <source>
        <dbReference type="Pfam" id="PF00294"/>
    </source>
</evidence>
<dbReference type="EMBL" id="CP002444">
    <property type="protein sequence ID" value="ADU97509.1"/>
    <property type="molecule type" value="Genomic_DNA"/>
</dbReference>
<sequence>MILSLCPNPSLDVYYYTQALKEDDTTRVENPFLSPGGKGVNAARVIARFCQDSYLALPLGGCTGECIKGMLEEEGVNSIIVETTSTTRVNTILEQRAKGKHILLAARGEPLTQEEQEKLNRAVCWELEPRVLILGGSVPPHLPNTYYREIILNYRGSETKIVVDADGELLKKAVEAAPFAIKPNKHELERLVGRPLMETKDFVKAAKEVVETGPEVVIVSLGEFGAICVTEEKAFRVIPPKVEVKNTVGAGDSLVGGFAYAIYSGEPLERAVAFGVACGTATVTREGTKLCTPELVEEILRKTAVEEIN</sequence>
<dbReference type="STRING" id="648996.Theam_1550"/>
<evidence type="ECO:0000313" key="9">
    <source>
        <dbReference type="Proteomes" id="UP000006362"/>
    </source>
</evidence>
<dbReference type="GO" id="GO:0005524">
    <property type="term" value="F:ATP binding"/>
    <property type="evidence" value="ECO:0007669"/>
    <property type="project" value="UniProtKB-KW"/>
</dbReference>
<dbReference type="GO" id="GO:0005829">
    <property type="term" value="C:cytosol"/>
    <property type="evidence" value="ECO:0007669"/>
    <property type="project" value="TreeGrafter"/>
</dbReference>
<evidence type="ECO:0000256" key="2">
    <source>
        <dbReference type="ARBA" id="ARBA00022679"/>
    </source>
</evidence>
<dbReference type="PANTHER" id="PTHR46566:SF2">
    <property type="entry name" value="ATP-DEPENDENT 6-PHOSPHOFRUCTOKINASE ISOZYME 2"/>
    <property type="match status" value="1"/>
</dbReference>